<proteinExistence type="predicted"/>
<dbReference type="AlphaFoldDB" id="A0A2P6QYQ1"/>
<dbReference type="EMBL" id="PDCK01000042">
    <property type="protein sequence ID" value="PRQ39266.1"/>
    <property type="molecule type" value="Genomic_DNA"/>
</dbReference>
<comment type="caution">
    <text evidence="2">The sequence shown here is derived from an EMBL/GenBank/DDBJ whole genome shotgun (WGS) entry which is preliminary data.</text>
</comment>
<reference evidence="2 3" key="1">
    <citation type="journal article" date="2018" name="Nat. Genet.">
        <title>The Rosa genome provides new insights in the design of modern roses.</title>
        <authorList>
            <person name="Bendahmane M."/>
        </authorList>
    </citation>
    <scope>NUCLEOTIDE SEQUENCE [LARGE SCALE GENOMIC DNA]</scope>
    <source>
        <strain evidence="3">cv. Old Blush</strain>
    </source>
</reference>
<feature type="transmembrane region" description="Helical" evidence="1">
    <location>
        <begin position="45"/>
        <end position="65"/>
    </location>
</feature>
<evidence type="ECO:0000256" key="1">
    <source>
        <dbReference type="SAM" id="Phobius"/>
    </source>
</evidence>
<evidence type="ECO:0000313" key="3">
    <source>
        <dbReference type="Proteomes" id="UP000238479"/>
    </source>
</evidence>
<gene>
    <name evidence="2" type="ORF">RchiOBHm_Chr4g0423271</name>
</gene>
<dbReference type="Gramene" id="PRQ39266">
    <property type="protein sequence ID" value="PRQ39266"/>
    <property type="gene ID" value="RchiOBHm_Chr4g0423271"/>
</dbReference>
<accession>A0A2P6QYQ1</accession>
<organism evidence="2 3">
    <name type="scientific">Rosa chinensis</name>
    <name type="common">China rose</name>
    <dbReference type="NCBI Taxonomy" id="74649"/>
    <lineage>
        <taxon>Eukaryota</taxon>
        <taxon>Viridiplantae</taxon>
        <taxon>Streptophyta</taxon>
        <taxon>Embryophyta</taxon>
        <taxon>Tracheophyta</taxon>
        <taxon>Spermatophyta</taxon>
        <taxon>Magnoliopsida</taxon>
        <taxon>eudicotyledons</taxon>
        <taxon>Gunneridae</taxon>
        <taxon>Pentapetalae</taxon>
        <taxon>rosids</taxon>
        <taxon>fabids</taxon>
        <taxon>Rosales</taxon>
        <taxon>Rosaceae</taxon>
        <taxon>Rosoideae</taxon>
        <taxon>Rosoideae incertae sedis</taxon>
        <taxon>Rosa</taxon>
    </lineage>
</organism>
<keyword evidence="3" id="KW-1185">Reference proteome</keyword>
<evidence type="ECO:0000313" key="2">
    <source>
        <dbReference type="EMBL" id="PRQ39266.1"/>
    </source>
</evidence>
<protein>
    <submittedName>
        <fullName evidence="2">Uncharacterized protein</fullName>
    </submittedName>
</protein>
<feature type="transmembrane region" description="Helical" evidence="1">
    <location>
        <begin position="21"/>
        <end position="39"/>
    </location>
</feature>
<name>A0A2P6QYQ1_ROSCH</name>
<keyword evidence="1" id="KW-0812">Transmembrane</keyword>
<keyword evidence="1" id="KW-0472">Membrane</keyword>
<keyword evidence="1" id="KW-1133">Transmembrane helix</keyword>
<dbReference type="Proteomes" id="UP000238479">
    <property type="component" value="Chromosome 4"/>
</dbReference>
<sequence length="194" mass="22064">MPVTFRWKRAWSVRKQEVQAVVQYGSWACYLFLGLFWWAYSMYVFSVVCLLLRCILFSINPYIVIVGRVGLNVHVYTQYALFVLERSRVVIKWTNPSSGKMKPSAASYSSDRQHSGKAGLIALWLCMSFIFPVCHPCEANSVSQISSLSALATRCMFEYIRLVEIPVIIRDALSVLIVFRAAAPLYSTVSLMKP</sequence>